<proteinExistence type="predicted"/>
<accession>A0A0F8ZAQ8</accession>
<dbReference type="InterPro" id="IPR005021">
    <property type="entry name" value="Terminase_largesu-like"/>
</dbReference>
<organism evidence="2">
    <name type="scientific">marine sediment metagenome</name>
    <dbReference type="NCBI Taxonomy" id="412755"/>
    <lineage>
        <taxon>unclassified sequences</taxon>
        <taxon>metagenomes</taxon>
        <taxon>ecological metagenomes</taxon>
    </lineage>
</organism>
<dbReference type="Gene3D" id="3.40.50.300">
    <property type="entry name" value="P-loop containing nucleotide triphosphate hydrolases"/>
    <property type="match status" value="1"/>
</dbReference>
<dbReference type="Pfam" id="PF03354">
    <property type="entry name" value="TerL_ATPase"/>
    <property type="match status" value="1"/>
</dbReference>
<comment type="caution">
    <text evidence="2">The sequence shown here is derived from an EMBL/GenBank/DDBJ whole genome shotgun (WGS) entry which is preliminary data.</text>
</comment>
<feature type="non-terminal residue" evidence="2">
    <location>
        <position position="410"/>
    </location>
</feature>
<gene>
    <name evidence="2" type="ORF">LCGC14_2797720</name>
</gene>
<reference evidence="2" key="1">
    <citation type="journal article" date="2015" name="Nature">
        <title>Complex archaea that bridge the gap between prokaryotes and eukaryotes.</title>
        <authorList>
            <person name="Spang A."/>
            <person name="Saw J.H."/>
            <person name="Jorgensen S.L."/>
            <person name="Zaremba-Niedzwiedzka K."/>
            <person name="Martijn J."/>
            <person name="Lind A.E."/>
            <person name="van Eijk R."/>
            <person name="Schleper C."/>
            <person name="Guy L."/>
            <person name="Ettema T.J."/>
        </authorList>
    </citation>
    <scope>NUCLEOTIDE SEQUENCE</scope>
</reference>
<dbReference type="InterPro" id="IPR046461">
    <property type="entry name" value="TerL_ATPase"/>
</dbReference>
<dbReference type="PANTHER" id="PTHR41287">
    <property type="match status" value="1"/>
</dbReference>
<evidence type="ECO:0000313" key="2">
    <source>
        <dbReference type="EMBL" id="KKK83005.1"/>
    </source>
</evidence>
<protein>
    <recommendedName>
        <fullName evidence="1">Terminase large subunit-like ATPase domain-containing protein</fullName>
    </recommendedName>
</protein>
<dbReference type="EMBL" id="LAZR01052420">
    <property type="protein sequence ID" value="KKK83005.1"/>
    <property type="molecule type" value="Genomic_DNA"/>
</dbReference>
<feature type="domain" description="Terminase large subunit-like ATPase" evidence="1">
    <location>
        <begin position="291"/>
        <end position="409"/>
    </location>
</feature>
<dbReference type="InterPro" id="IPR027417">
    <property type="entry name" value="P-loop_NTPase"/>
</dbReference>
<feature type="non-terminal residue" evidence="2">
    <location>
        <position position="1"/>
    </location>
</feature>
<sequence length="410" mass="45590">VKAVVRKRRKRMLHALVQEVIEPSPDRVTPLEDHYLSCSPWQVLAPDRELWHKRSLAQNELERAGVELPDLLDIACGTQSIGYRNKMEFSFTSHEAGGQDKGLSLALFKRLGRWKNPLTGCALASRGINTAALHILEELKRVGTPERSLKTLMLRSDRRGRVLAALFLKDEDAAPRASALMGGPLQGMQVWFSEPRTMASRPTKLLSQVGSDVFEETLSPFEGSSSSVTLRSGLLGFFQINPEVFEMVIRDMAPYLDGEHVVEFFARFLRHSKGQWAGQAFELLPWEENDVVMPLFGWMRADGTRRYRRAGIWVAKKNGKSTLAAGLSLYFLVGDDESGPEVYSAASDREQAGIVHGEASRMVRASPALASRLIVTDSRKTIGYPDKNGMYKALSADVPTKEGLNGTVIF</sequence>
<dbReference type="PANTHER" id="PTHR41287:SF1">
    <property type="entry name" value="PROTEIN YMFN"/>
    <property type="match status" value="1"/>
</dbReference>
<dbReference type="AlphaFoldDB" id="A0A0F8ZAQ8"/>
<name>A0A0F8ZAQ8_9ZZZZ</name>
<evidence type="ECO:0000259" key="1">
    <source>
        <dbReference type="Pfam" id="PF03354"/>
    </source>
</evidence>